<dbReference type="EMBL" id="JAGIOJ010000001">
    <property type="protein sequence ID" value="MBP2400157.1"/>
    <property type="molecule type" value="Genomic_DNA"/>
</dbReference>
<dbReference type="InterPro" id="IPR013538">
    <property type="entry name" value="ASHA1/2-like_C"/>
</dbReference>
<proteinExistence type="inferred from homology"/>
<keyword evidence="4" id="KW-1185">Reference proteome</keyword>
<dbReference type="SUPFAM" id="SSF55961">
    <property type="entry name" value="Bet v1-like"/>
    <property type="match status" value="1"/>
</dbReference>
<feature type="domain" description="Activator of Hsp90 ATPase homologue 1/2-like C-terminal" evidence="2">
    <location>
        <begin position="18"/>
        <end position="144"/>
    </location>
</feature>
<protein>
    <submittedName>
        <fullName evidence="3">Uncharacterized protein YndB with AHSA1/START domain</fullName>
    </submittedName>
</protein>
<dbReference type="InterPro" id="IPR023393">
    <property type="entry name" value="START-like_dom_sf"/>
</dbReference>
<organism evidence="3 4">
    <name type="scientific">Glutamicibacter protophormiae</name>
    <name type="common">Brevibacterium protophormiae</name>
    <dbReference type="NCBI Taxonomy" id="37930"/>
    <lineage>
        <taxon>Bacteria</taxon>
        <taxon>Bacillati</taxon>
        <taxon>Actinomycetota</taxon>
        <taxon>Actinomycetes</taxon>
        <taxon>Micrococcales</taxon>
        <taxon>Micrococcaceae</taxon>
        <taxon>Glutamicibacter</taxon>
    </lineage>
</organism>
<dbReference type="Pfam" id="PF08327">
    <property type="entry name" value="AHSA1"/>
    <property type="match status" value="1"/>
</dbReference>
<sequence>MNALVHETITLSRRIPFPCVEVWNAYADPARRCVWGVPAGEGIEYAAEDFREGGRESYRCGPLGSLDFLVEAQYLRVVEQRVIVYAETVWTNETPLSSALVSWTLEPLGGATQVAVTSQVTSFIGAAMIEGSRSGHRIVLAQLGRFLAGAAADAPDPGGMEGPGATAIAS</sequence>
<dbReference type="Gene3D" id="3.30.530.20">
    <property type="match status" value="1"/>
</dbReference>
<reference evidence="3 4" key="1">
    <citation type="submission" date="2021-03" db="EMBL/GenBank/DDBJ databases">
        <title>Sequencing the genomes of 1000 actinobacteria strains.</title>
        <authorList>
            <person name="Klenk H.-P."/>
        </authorList>
    </citation>
    <scope>NUCLEOTIDE SEQUENCE [LARGE SCALE GENOMIC DNA]</scope>
    <source>
        <strain evidence="3 4">DSM 20168</strain>
    </source>
</reference>
<evidence type="ECO:0000313" key="3">
    <source>
        <dbReference type="EMBL" id="MBP2400157.1"/>
    </source>
</evidence>
<evidence type="ECO:0000313" key="4">
    <source>
        <dbReference type="Proteomes" id="UP001195422"/>
    </source>
</evidence>
<evidence type="ECO:0000256" key="1">
    <source>
        <dbReference type="ARBA" id="ARBA00006817"/>
    </source>
</evidence>
<evidence type="ECO:0000259" key="2">
    <source>
        <dbReference type="Pfam" id="PF08327"/>
    </source>
</evidence>
<comment type="similarity">
    <text evidence="1">Belongs to the AHA1 family.</text>
</comment>
<accession>A0ABS4XUG4</accession>
<dbReference type="Proteomes" id="UP001195422">
    <property type="component" value="Unassembled WGS sequence"/>
</dbReference>
<gene>
    <name evidence="3" type="ORF">JOF39_003238</name>
</gene>
<dbReference type="RefSeq" id="WP_188946639.1">
    <property type="nucleotide sequence ID" value="NZ_BMPH01000001.1"/>
</dbReference>
<name>A0ABS4XUG4_GLUPR</name>
<comment type="caution">
    <text evidence="3">The sequence shown here is derived from an EMBL/GenBank/DDBJ whole genome shotgun (WGS) entry which is preliminary data.</text>
</comment>